<name>A0A0W0FIV7_MONRR</name>
<proteinExistence type="predicted"/>
<dbReference type="EMBL" id="LATX01001918">
    <property type="protein sequence ID" value="KTB36267.1"/>
    <property type="molecule type" value="Genomic_DNA"/>
</dbReference>
<evidence type="ECO:0000313" key="1">
    <source>
        <dbReference type="EMBL" id="KTB36267.1"/>
    </source>
</evidence>
<gene>
    <name evidence="1" type="ORF">WG66_11155</name>
</gene>
<reference evidence="1 2" key="1">
    <citation type="submission" date="2015-12" db="EMBL/GenBank/DDBJ databases">
        <title>Draft genome sequence of Moniliophthora roreri, the causal agent of frosty pod rot of cacao.</title>
        <authorList>
            <person name="Aime M.C."/>
            <person name="Diaz-Valderrama J.R."/>
            <person name="Kijpornyongpan T."/>
            <person name="Phillips-Mora W."/>
        </authorList>
    </citation>
    <scope>NUCLEOTIDE SEQUENCE [LARGE SCALE GENOMIC DNA]</scope>
    <source>
        <strain evidence="1 2">MCA 2952</strain>
    </source>
</reference>
<protein>
    <submittedName>
        <fullName evidence="1">Uncharacterized protein</fullName>
    </submittedName>
</protein>
<organism evidence="1 2">
    <name type="scientific">Moniliophthora roreri</name>
    <name type="common">Frosty pod rot fungus</name>
    <name type="synonym">Monilia roreri</name>
    <dbReference type="NCBI Taxonomy" id="221103"/>
    <lineage>
        <taxon>Eukaryota</taxon>
        <taxon>Fungi</taxon>
        <taxon>Dikarya</taxon>
        <taxon>Basidiomycota</taxon>
        <taxon>Agaricomycotina</taxon>
        <taxon>Agaricomycetes</taxon>
        <taxon>Agaricomycetidae</taxon>
        <taxon>Agaricales</taxon>
        <taxon>Marasmiineae</taxon>
        <taxon>Marasmiaceae</taxon>
        <taxon>Moniliophthora</taxon>
    </lineage>
</organism>
<accession>A0A0W0FIV7</accession>
<evidence type="ECO:0000313" key="2">
    <source>
        <dbReference type="Proteomes" id="UP000054988"/>
    </source>
</evidence>
<sequence length="8" mass="847">MLGNRGLS</sequence>
<dbReference type="Proteomes" id="UP000054988">
    <property type="component" value="Unassembled WGS sequence"/>
</dbReference>
<comment type="caution">
    <text evidence="1">The sequence shown here is derived from an EMBL/GenBank/DDBJ whole genome shotgun (WGS) entry which is preliminary data.</text>
</comment>